<accession>A0A0A0JQB7</accession>
<keyword evidence="2" id="KW-1133">Transmembrane helix</keyword>
<feature type="transmembrane region" description="Helical" evidence="2">
    <location>
        <begin position="76"/>
        <end position="97"/>
    </location>
</feature>
<sequence length="216" mass="23029">MQHTEHHMEGLQQTFTTGLRLPLLRWTTVEMEEGKDDMGIERPSVNITPTERIARAVLGLMAVVTAVTLFQDASSVAAVILSVLLGLAGLDLVVTGATGHCPPYGMLGHVAASPEGRRSTTTPDDERRLFGWYEDTPTEKPTSDYLTDEPDGQPAGDSISNSEDHAQMLLASATLMLFIVFALVGTGVWGSAAIAYALLGVGMLAAMMLPLPGHRG</sequence>
<dbReference type="eggNOG" id="ENOG5034AZJ">
    <property type="taxonomic scope" value="Bacteria"/>
</dbReference>
<keyword evidence="2" id="KW-0472">Membrane</keyword>
<feature type="domain" description="Inner membrane protein YgaP-like transmembrane" evidence="3">
    <location>
        <begin position="45"/>
        <end position="110"/>
    </location>
</feature>
<proteinExistence type="predicted"/>
<protein>
    <recommendedName>
        <fullName evidence="3">Inner membrane protein YgaP-like transmembrane domain-containing protein</fullName>
    </recommendedName>
</protein>
<comment type="caution">
    <text evidence="4">The sequence shown here is derived from an EMBL/GenBank/DDBJ whole genome shotgun (WGS) entry which is preliminary data.</text>
</comment>
<feature type="transmembrane region" description="Helical" evidence="2">
    <location>
        <begin position="53"/>
        <end position="70"/>
    </location>
</feature>
<evidence type="ECO:0000256" key="2">
    <source>
        <dbReference type="SAM" id="Phobius"/>
    </source>
</evidence>
<reference evidence="4 5" key="1">
    <citation type="submission" date="2013-08" db="EMBL/GenBank/DDBJ databases">
        <title>The genome sequence of Knoellia aerolata.</title>
        <authorList>
            <person name="Zhu W."/>
            <person name="Wang G."/>
        </authorList>
    </citation>
    <scope>NUCLEOTIDE SEQUENCE [LARGE SCALE GENOMIC DNA]</scope>
    <source>
        <strain evidence="4 5">DSM 18566</strain>
    </source>
</reference>
<feature type="transmembrane region" description="Helical" evidence="2">
    <location>
        <begin position="193"/>
        <end position="211"/>
    </location>
</feature>
<dbReference type="EMBL" id="AVPL01000087">
    <property type="protein sequence ID" value="KGN38914.1"/>
    <property type="molecule type" value="Genomic_DNA"/>
</dbReference>
<dbReference type="InterPro" id="IPR021309">
    <property type="entry name" value="YgaP-like_TM"/>
</dbReference>
<evidence type="ECO:0000256" key="1">
    <source>
        <dbReference type="SAM" id="MobiDB-lite"/>
    </source>
</evidence>
<keyword evidence="2" id="KW-0812">Transmembrane</keyword>
<feature type="region of interest" description="Disordered" evidence="1">
    <location>
        <begin position="110"/>
        <end position="161"/>
    </location>
</feature>
<organism evidence="4 5">
    <name type="scientific">Knoellia aerolata DSM 18566</name>
    <dbReference type="NCBI Taxonomy" id="1385519"/>
    <lineage>
        <taxon>Bacteria</taxon>
        <taxon>Bacillati</taxon>
        <taxon>Actinomycetota</taxon>
        <taxon>Actinomycetes</taxon>
        <taxon>Micrococcales</taxon>
        <taxon>Intrasporangiaceae</taxon>
        <taxon>Knoellia</taxon>
    </lineage>
</organism>
<evidence type="ECO:0000313" key="4">
    <source>
        <dbReference type="EMBL" id="KGN38914.1"/>
    </source>
</evidence>
<evidence type="ECO:0000313" key="5">
    <source>
        <dbReference type="Proteomes" id="UP000030013"/>
    </source>
</evidence>
<dbReference type="Pfam" id="PF11127">
    <property type="entry name" value="YgaP-like_TM"/>
    <property type="match status" value="1"/>
</dbReference>
<evidence type="ECO:0000259" key="3">
    <source>
        <dbReference type="Pfam" id="PF11127"/>
    </source>
</evidence>
<keyword evidence="5" id="KW-1185">Reference proteome</keyword>
<feature type="transmembrane region" description="Helical" evidence="2">
    <location>
        <begin position="168"/>
        <end position="187"/>
    </location>
</feature>
<name>A0A0A0JQB7_9MICO</name>
<gene>
    <name evidence="4" type="ORF">N801_19955</name>
</gene>
<dbReference type="RefSeq" id="WP_245618502.1">
    <property type="nucleotide sequence ID" value="NZ_AVPL01000087.1"/>
</dbReference>
<dbReference type="AlphaFoldDB" id="A0A0A0JQB7"/>
<dbReference type="Proteomes" id="UP000030013">
    <property type="component" value="Unassembled WGS sequence"/>
</dbReference>